<feature type="transmembrane region" description="Helical" evidence="5">
    <location>
        <begin position="269"/>
        <end position="289"/>
    </location>
</feature>
<dbReference type="EMBL" id="FNRM01000003">
    <property type="protein sequence ID" value="SEA50316.1"/>
    <property type="molecule type" value="Genomic_DNA"/>
</dbReference>
<dbReference type="CDD" id="cd01949">
    <property type="entry name" value="GGDEF"/>
    <property type="match status" value="1"/>
</dbReference>
<dbReference type="STRING" id="152573.SAMN04488051_103471"/>
<feature type="chain" id="PRO_5011467766" description="diguanylate cyclase" evidence="6">
    <location>
        <begin position="37"/>
        <end position="487"/>
    </location>
</feature>
<dbReference type="SMART" id="SM00062">
    <property type="entry name" value="PBPb"/>
    <property type="match status" value="1"/>
</dbReference>
<dbReference type="GO" id="GO:0052621">
    <property type="term" value="F:diguanylate cyclase activity"/>
    <property type="evidence" value="ECO:0007669"/>
    <property type="project" value="UniProtKB-EC"/>
</dbReference>
<evidence type="ECO:0000256" key="4">
    <source>
        <dbReference type="SAM" id="Coils"/>
    </source>
</evidence>
<organism evidence="8 9">
    <name type="scientific">Alkalimonas amylolytica</name>
    <dbReference type="NCBI Taxonomy" id="152573"/>
    <lineage>
        <taxon>Bacteria</taxon>
        <taxon>Pseudomonadati</taxon>
        <taxon>Pseudomonadota</taxon>
        <taxon>Gammaproteobacteria</taxon>
        <taxon>Alkalimonas</taxon>
    </lineage>
</organism>
<dbReference type="Gene3D" id="3.30.70.270">
    <property type="match status" value="1"/>
</dbReference>
<evidence type="ECO:0000313" key="9">
    <source>
        <dbReference type="Proteomes" id="UP000198773"/>
    </source>
</evidence>
<sequence>MRDKSPNRTCCAIKTIRRCCCLLWLGGSFLSLSAWATLPQQITYCVDPDWLPYEAIADGSHVGISADYIRYLQRATGIEFVLLPTESWNQTLTALQQGDCQLTPMLNRSSEREQYLVFSDVYFRSPNVLVSLREQPFLQSLDNIGERSLAVPEGYRLLEYLAMHYPEIPIVLVQSEADGLTAVASGRADLFIGSLYSINALIQQQALYQMKIAGWVGLEDELRLGVITGLEPLIPVLEQALAELSDTERIQIYRNWTQIEVIDHTNYRLIWQVSAAALGIILLLLLWNYRSSYFNRKLQEKNQQLKQTQARLQRAVNKLQFLSSHDPLTKTYNRNHFDQSMQKQRRQPHSDDAFSLIVLDIDYFKQINDQYGHLVGDQVLQELAYELMQQVRDGDQVTRWGGEEFVILCQKTSLPEAKVLAERIRQSISQQLFAGSVQLSCSFGLAEQGAKEPLMACFERADKALYQAKAEGRDRICLAKPFVAAVS</sequence>
<dbReference type="GO" id="GO:0043709">
    <property type="term" value="P:cell adhesion involved in single-species biofilm formation"/>
    <property type="evidence" value="ECO:0007669"/>
    <property type="project" value="TreeGrafter"/>
</dbReference>
<evidence type="ECO:0000259" key="7">
    <source>
        <dbReference type="PROSITE" id="PS50887"/>
    </source>
</evidence>
<evidence type="ECO:0000256" key="5">
    <source>
        <dbReference type="SAM" id="Phobius"/>
    </source>
</evidence>
<keyword evidence="5" id="KW-0472">Membrane</keyword>
<dbReference type="PANTHER" id="PTHR45138:SF9">
    <property type="entry name" value="DIGUANYLATE CYCLASE DGCM-RELATED"/>
    <property type="match status" value="1"/>
</dbReference>
<accession>A0A1H4BQ85</accession>
<keyword evidence="4" id="KW-0175">Coiled coil</keyword>
<dbReference type="SUPFAM" id="SSF55073">
    <property type="entry name" value="Nucleotide cyclase"/>
    <property type="match status" value="1"/>
</dbReference>
<reference evidence="8 9" key="1">
    <citation type="submission" date="2016-10" db="EMBL/GenBank/DDBJ databases">
        <authorList>
            <person name="de Groot N.N."/>
        </authorList>
    </citation>
    <scope>NUCLEOTIDE SEQUENCE [LARGE SCALE GENOMIC DNA]</scope>
    <source>
        <strain evidence="8 9">CGMCC 1.3430</strain>
    </source>
</reference>
<feature type="domain" description="GGDEF" evidence="7">
    <location>
        <begin position="352"/>
        <end position="481"/>
    </location>
</feature>
<dbReference type="SUPFAM" id="SSF53850">
    <property type="entry name" value="Periplasmic binding protein-like II"/>
    <property type="match status" value="1"/>
</dbReference>
<dbReference type="InterPro" id="IPR001638">
    <property type="entry name" value="Solute-binding_3/MltF_N"/>
</dbReference>
<dbReference type="OrthoDB" id="9180959at2"/>
<evidence type="ECO:0000256" key="2">
    <source>
        <dbReference type="ARBA" id="ARBA00012528"/>
    </source>
</evidence>
<dbReference type="GO" id="GO:1902201">
    <property type="term" value="P:negative regulation of bacterial-type flagellum-dependent cell motility"/>
    <property type="evidence" value="ECO:0007669"/>
    <property type="project" value="TreeGrafter"/>
</dbReference>
<dbReference type="NCBIfam" id="TIGR00254">
    <property type="entry name" value="GGDEF"/>
    <property type="match status" value="1"/>
</dbReference>
<comment type="catalytic activity">
    <reaction evidence="3">
        <text>2 GTP = 3',3'-c-di-GMP + 2 diphosphate</text>
        <dbReference type="Rhea" id="RHEA:24898"/>
        <dbReference type="ChEBI" id="CHEBI:33019"/>
        <dbReference type="ChEBI" id="CHEBI:37565"/>
        <dbReference type="ChEBI" id="CHEBI:58805"/>
        <dbReference type="EC" id="2.7.7.65"/>
    </reaction>
</comment>
<keyword evidence="9" id="KW-1185">Reference proteome</keyword>
<feature type="signal peptide" evidence="6">
    <location>
        <begin position="1"/>
        <end position="36"/>
    </location>
</feature>
<dbReference type="SMART" id="SM00267">
    <property type="entry name" value="GGDEF"/>
    <property type="match status" value="1"/>
</dbReference>
<evidence type="ECO:0000313" key="8">
    <source>
        <dbReference type="EMBL" id="SEA50316.1"/>
    </source>
</evidence>
<dbReference type="AlphaFoldDB" id="A0A1H4BQ85"/>
<gene>
    <name evidence="8" type="ORF">SAMN04488051_103471</name>
</gene>
<dbReference type="InterPro" id="IPR029787">
    <property type="entry name" value="Nucleotide_cyclase"/>
</dbReference>
<dbReference type="PANTHER" id="PTHR45138">
    <property type="entry name" value="REGULATORY COMPONENTS OF SENSORY TRANSDUCTION SYSTEM"/>
    <property type="match status" value="1"/>
</dbReference>
<proteinExistence type="predicted"/>
<protein>
    <recommendedName>
        <fullName evidence="2">diguanylate cyclase</fullName>
        <ecNumber evidence="2">2.7.7.65</ecNumber>
    </recommendedName>
</protein>
<dbReference type="PROSITE" id="PS50887">
    <property type="entry name" value="GGDEF"/>
    <property type="match status" value="1"/>
</dbReference>
<dbReference type="Gene3D" id="3.40.190.10">
    <property type="entry name" value="Periplasmic binding protein-like II"/>
    <property type="match status" value="2"/>
</dbReference>
<evidence type="ECO:0000256" key="1">
    <source>
        <dbReference type="ARBA" id="ARBA00001946"/>
    </source>
</evidence>
<feature type="coiled-coil region" evidence="4">
    <location>
        <begin position="295"/>
        <end position="325"/>
    </location>
</feature>
<dbReference type="RefSeq" id="WP_091341880.1">
    <property type="nucleotide sequence ID" value="NZ_FNRM01000003.1"/>
</dbReference>
<dbReference type="InterPro" id="IPR000160">
    <property type="entry name" value="GGDEF_dom"/>
</dbReference>
<dbReference type="CDD" id="cd13708">
    <property type="entry name" value="PBP2_BvgS_like_1"/>
    <property type="match status" value="1"/>
</dbReference>
<keyword evidence="6" id="KW-0732">Signal</keyword>
<dbReference type="Pfam" id="PF00497">
    <property type="entry name" value="SBP_bac_3"/>
    <property type="match status" value="1"/>
</dbReference>
<keyword evidence="5" id="KW-0812">Transmembrane</keyword>
<evidence type="ECO:0000256" key="3">
    <source>
        <dbReference type="ARBA" id="ARBA00034247"/>
    </source>
</evidence>
<dbReference type="InterPro" id="IPR050469">
    <property type="entry name" value="Diguanylate_Cyclase"/>
</dbReference>
<dbReference type="EC" id="2.7.7.65" evidence="2"/>
<name>A0A1H4BQ85_ALKAM</name>
<dbReference type="Proteomes" id="UP000198773">
    <property type="component" value="Unassembled WGS sequence"/>
</dbReference>
<dbReference type="Pfam" id="PF00990">
    <property type="entry name" value="GGDEF"/>
    <property type="match status" value="1"/>
</dbReference>
<dbReference type="GO" id="GO:0005886">
    <property type="term" value="C:plasma membrane"/>
    <property type="evidence" value="ECO:0007669"/>
    <property type="project" value="TreeGrafter"/>
</dbReference>
<dbReference type="FunFam" id="3.30.70.270:FF:000001">
    <property type="entry name" value="Diguanylate cyclase domain protein"/>
    <property type="match status" value="1"/>
</dbReference>
<dbReference type="InterPro" id="IPR043128">
    <property type="entry name" value="Rev_trsase/Diguanyl_cyclase"/>
</dbReference>
<keyword evidence="5" id="KW-1133">Transmembrane helix</keyword>
<comment type="cofactor">
    <cofactor evidence="1">
        <name>Mg(2+)</name>
        <dbReference type="ChEBI" id="CHEBI:18420"/>
    </cofactor>
</comment>
<evidence type="ECO:0000256" key="6">
    <source>
        <dbReference type="SAM" id="SignalP"/>
    </source>
</evidence>